<dbReference type="PRINTS" id="PR00033">
    <property type="entry name" value="HTHASNC"/>
</dbReference>
<dbReference type="InterPro" id="IPR019888">
    <property type="entry name" value="Tscrpt_reg_AsnC-like"/>
</dbReference>
<evidence type="ECO:0000313" key="6">
    <source>
        <dbReference type="Proteomes" id="UP000761264"/>
    </source>
</evidence>
<feature type="domain" description="HTH asnC-type" evidence="4">
    <location>
        <begin position="1"/>
        <end position="62"/>
    </location>
</feature>
<comment type="caution">
    <text evidence="5">The sequence shown here is derived from an EMBL/GenBank/DDBJ whole genome shotgun (WGS) entry which is preliminary data.</text>
</comment>
<proteinExistence type="predicted"/>
<evidence type="ECO:0000256" key="3">
    <source>
        <dbReference type="ARBA" id="ARBA00023163"/>
    </source>
</evidence>
<dbReference type="InterPro" id="IPR019887">
    <property type="entry name" value="Tscrpt_reg_AsnC/Lrp_C"/>
</dbReference>
<dbReference type="PANTHER" id="PTHR30154:SF34">
    <property type="entry name" value="TRANSCRIPTIONAL REGULATOR AZLB"/>
    <property type="match status" value="1"/>
</dbReference>
<keyword evidence="6" id="KW-1185">Reference proteome</keyword>
<dbReference type="GO" id="GO:0043565">
    <property type="term" value="F:sequence-specific DNA binding"/>
    <property type="evidence" value="ECO:0007669"/>
    <property type="project" value="InterPro"/>
</dbReference>
<evidence type="ECO:0000256" key="2">
    <source>
        <dbReference type="ARBA" id="ARBA00023125"/>
    </source>
</evidence>
<dbReference type="GO" id="GO:0005829">
    <property type="term" value="C:cytosol"/>
    <property type="evidence" value="ECO:0007669"/>
    <property type="project" value="TreeGrafter"/>
</dbReference>
<dbReference type="GO" id="GO:0043200">
    <property type="term" value="P:response to amino acid"/>
    <property type="evidence" value="ECO:0007669"/>
    <property type="project" value="TreeGrafter"/>
</dbReference>
<dbReference type="EMBL" id="JAAQPH010000014">
    <property type="protein sequence ID" value="NIA70544.1"/>
    <property type="molecule type" value="Genomic_DNA"/>
</dbReference>
<dbReference type="SUPFAM" id="SSF54909">
    <property type="entry name" value="Dimeric alpha+beta barrel"/>
    <property type="match status" value="1"/>
</dbReference>
<name>A0A967KBU4_9PROT</name>
<dbReference type="InterPro" id="IPR000485">
    <property type="entry name" value="AsnC-type_HTH_dom"/>
</dbReference>
<reference evidence="5" key="1">
    <citation type="submission" date="2020-03" db="EMBL/GenBank/DDBJ databases">
        <title>Genome of Pelagibius litoralis DSM 21314T.</title>
        <authorList>
            <person name="Wang G."/>
        </authorList>
    </citation>
    <scope>NUCLEOTIDE SEQUENCE</scope>
    <source>
        <strain evidence="5">DSM 21314</strain>
    </source>
</reference>
<dbReference type="InterPro" id="IPR036388">
    <property type="entry name" value="WH-like_DNA-bd_sf"/>
</dbReference>
<dbReference type="RefSeq" id="WP_167227249.1">
    <property type="nucleotide sequence ID" value="NZ_JAAQPH010000014.1"/>
</dbReference>
<accession>A0A967KBU4</accession>
<evidence type="ECO:0000256" key="1">
    <source>
        <dbReference type="ARBA" id="ARBA00023015"/>
    </source>
</evidence>
<dbReference type="Gene3D" id="3.30.70.920">
    <property type="match status" value="1"/>
</dbReference>
<sequence length="146" mass="16037">MDSYDTKIIAELRRDARMSLSSLSAAVGLSRVTVRTRLNRLISDGTIVGFTTILADDMQDHPVRGLMMLGIEGRGTDRILRSLGGFTAVQAIHTTNGKWDLIVELGTETLEVLDGVLAKIRRLEGVATSETNLLLATRMTTQLPRR</sequence>
<dbReference type="Gene3D" id="1.10.10.10">
    <property type="entry name" value="Winged helix-like DNA-binding domain superfamily/Winged helix DNA-binding domain"/>
    <property type="match status" value="1"/>
</dbReference>
<organism evidence="5 6">
    <name type="scientific">Pelagibius litoralis</name>
    <dbReference type="NCBI Taxonomy" id="374515"/>
    <lineage>
        <taxon>Bacteria</taxon>
        <taxon>Pseudomonadati</taxon>
        <taxon>Pseudomonadota</taxon>
        <taxon>Alphaproteobacteria</taxon>
        <taxon>Rhodospirillales</taxon>
        <taxon>Rhodovibrionaceae</taxon>
        <taxon>Pelagibius</taxon>
    </lineage>
</organism>
<dbReference type="Pfam" id="PF13404">
    <property type="entry name" value="HTH_AsnC-type"/>
    <property type="match status" value="1"/>
</dbReference>
<dbReference type="AlphaFoldDB" id="A0A967KBU4"/>
<dbReference type="PANTHER" id="PTHR30154">
    <property type="entry name" value="LEUCINE-RESPONSIVE REGULATORY PROTEIN"/>
    <property type="match status" value="1"/>
</dbReference>
<evidence type="ECO:0000313" key="5">
    <source>
        <dbReference type="EMBL" id="NIA70544.1"/>
    </source>
</evidence>
<dbReference type="SMART" id="SM00344">
    <property type="entry name" value="HTH_ASNC"/>
    <property type="match status" value="1"/>
</dbReference>
<gene>
    <name evidence="5" type="ORF">HBA54_18265</name>
</gene>
<dbReference type="SUPFAM" id="SSF46785">
    <property type="entry name" value="Winged helix' DNA-binding domain"/>
    <property type="match status" value="1"/>
</dbReference>
<keyword evidence="2" id="KW-0238">DNA-binding</keyword>
<dbReference type="InterPro" id="IPR011008">
    <property type="entry name" value="Dimeric_a/b-barrel"/>
</dbReference>
<dbReference type="Proteomes" id="UP000761264">
    <property type="component" value="Unassembled WGS sequence"/>
</dbReference>
<dbReference type="InterPro" id="IPR036390">
    <property type="entry name" value="WH_DNA-bd_sf"/>
</dbReference>
<protein>
    <submittedName>
        <fullName evidence="5">Lrp/AsnC family transcriptional regulator</fullName>
    </submittedName>
</protein>
<keyword evidence="1" id="KW-0805">Transcription regulation</keyword>
<evidence type="ECO:0000259" key="4">
    <source>
        <dbReference type="PROSITE" id="PS50956"/>
    </source>
</evidence>
<dbReference type="Pfam" id="PF01037">
    <property type="entry name" value="AsnC_trans_reg"/>
    <property type="match status" value="1"/>
</dbReference>
<keyword evidence="3" id="KW-0804">Transcription</keyword>
<dbReference type="PROSITE" id="PS50956">
    <property type="entry name" value="HTH_ASNC_2"/>
    <property type="match status" value="1"/>
</dbReference>